<dbReference type="GO" id="GO:0046872">
    <property type="term" value="F:metal ion binding"/>
    <property type="evidence" value="ECO:0007669"/>
    <property type="project" value="UniProtKB-KW"/>
</dbReference>
<gene>
    <name evidence="4" type="ORF">BSL78_29570</name>
</gene>
<dbReference type="InterPro" id="IPR002678">
    <property type="entry name" value="DUF34/NIF3"/>
</dbReference>
<protein>
    <recommendedName>
        <fullName evidence="2">NIF3-like protein 1</fullName>
    </recommendedName>
</protein>
<sequence>MKKGDGSYLFTAVCDRSAMVSILSSLNTQNVKRDTQITKLFSDPCSEIGMGRFVTLLNPIPLETCITKVKEHLEIEHCQLALGKGKTLESPIQSVAVCAGSGGKVLTGTKADLYLTGEMSHHEVLAAVSNGTCVITCNHSNTERGYLKDLKEKLEKWLAKDVPVQVSEVDADPLKVV</sequence>
<keyword evidence="4" id="KW-0378">Hydrolase</keyword>
<dbReference type="EMBL" id="MRZV01002474">
    <property type="protein sequence ID" value="PIK33616.1"/>
    <property type="molecule type" value="Genomic_DNA"/>
</dbReference>
<dbReference type="AlphaFoldDB" id="A0A2G8JD00"/>
<feature type="binding site" evidence="3">
    <location>
        <position position="139"/>
    </location>
    <ligand>
        <name>a divalent metal cation</name>
        <dbReference type="ChEBI" id="CHEBI:60240"/>
        <label>1</label>
    </ligand>
</feature>
<dbReference type="Gene3D" id="3.40.1390.30">
    <property type="entry name" value="NIF3 (NGG1p interacting factor 3)-like"/>
    <property type="match status" value="1"/>
</dbReference>
<evidence type="ECO:0000256" key="2">
    <source>
        <dbReference type="ARBA" id="ARBA00019069"/>
    </source>
</evidence>
<dbReference type="GO" id="GO:0016787">
    <property type="term" value="F:hydrolase activity"/>
    <property type="evidence" value="ECO:0007669"/>
    <property type="project" value="UniProtKB-KW"/>
</dbReference>
<keyword evidence="3" id="KW-0479">Metal-binding</keyword>
<dbReference type="InterPro" id="IPR036069">
    <property type="entry name" value="DUF34/NIF3_sf"/>
</dbReference>
<proteinExistence type="inferred from homology"/>
<evidence type="ECO:0000313" key="4">
    <source>
        <dbReference type="EMBL" id="PIK33616.1"/>
    </source>
</evidence>
<evidence type="ECO:0000256" key="1">
    <source>
        <dbReference type="ARBA" id="ARBA00006964"/>
    </source>
</evidence>
<feature type="binding site" evidence="3">
    <location>
        <position position="143"/>
    </location>
    <ligand>
        <name>a divalent metal cation</name>
        <dbReference type="ChEBI" id="CHEBI:60240"/>
        <label>1</label>
    </ligand>
</feature>
<reference evidence="4 5" key="1">
    <citation type="journal article" date="2017" name="PLoS Biol.">
        <title>The sea cucumber genome provides insights into morphological evolution and visceral regeneration.</title>
        <authorList>
            <person name="Zhang X."/>
            <person name="Sun L."/>
            <person name="Yuan J."/>
            <person name="Sun Y."/>
            <person name="Gao Y."/>
            <person name="Zhang L."/>
            <person name="Li S."/>
            <person name="Dai H."/>
            <person name="Hamel J.F."/>
            <person name="Liu C."/>
            <person name="Yu Y."/>
            <person name="Liu S."/>
            <person name="Lin W."/>
            <person name="Guo K."/>
            <person name="Jin S."/>
            <person name="Xu P."/>
            <person name="Storey K.B."/>
            <person name="Huan P."/>
            <person name="Zhang T."/>
            <person name="Zhou Y."/>
            <person name="Zhang J."/>
            <person name="Lin C."/>
            <person name="Li X."/>
            <person name="Xing L."/>
            <person name="Huo D."/>
            <person name="Sun M."/>
            <person name="Wang L."/>
            <person name="Mercier A."/>
            <person name="Li F."/>
            <person name="Yang H."/>
            <person name="Xiang J."/>
        </authorList>
    </citation>
    <scope>NUCLEOTIDE SEQUENCE [LARGE SCALE GENOMIC DNA]</scope>
    <source>
        <strain evidence="4">Shaxun</strain>
        <tissue evidence="4">Muscle</tissue>
    </source>
</reference>
<dbReference type="PANTHER" id="PTHR13799">
    <property type="entry name" value="NGG1 INTERACTING FACTOR 3"/>
    <property type="match status" value="1"/>
</dbReference>
<dbReference type="Proteomes" id="UP000230750">
    <property type="component" value="Unassembled WGS sequence"/>
</dbReference>
<organism evidence="4 5">
    <name type="scientific">Stichopus japonicus</name>
    <name type="common">Sea cucumber</name>
    <dbReference type="NCBI Taxonomy" id="307972"/>
    <lineage>
        <taxon>Eukaryota</taxon>
        <taxon>Metazoa</taxon>
        <taxon>Echinodermata</taxon>
        <taxon>Eleutherozoa</taxon>
        <taxon>Echinozoa</taxon>
        <taxon>Holothuroidea</taxon>
        <taxon>Aspidochirotacea</taxon>
        <taxon>Aspidochirotida</taxon>
        <taxon>Stichopodidae</taxon>
        <taxon>Apostichopus</taxon>
    </lineage>
</organism>
<dbReference type="GO" id="GO:0005739">
    <property type="term" value="C:mitochondrion"/>
    <property type="evidence" value="ECO:0007669"/>
    <property type="project" value="TreeGrafter"/>
</dbReference>
<dbReference type="PANTHER" id="PTHR13799:SF13">
    <property type="entry name" value="NIF3-LIKE PROTEIN 1"/>
    <property type="match status" value="1"/>
</dbReference>
<accession>A0A2G8JD00</accession>
<evidence type="ECO:0000313" key="5">
    <source>
        <dbReference type="Proteomes" id="UP000230750"/>
    </source>
</evidence>
<dbReference type="Pfam" id="PF01784">
    <property type="entry name" value="DUF34_NIF3"/>
    <property type="match status" value="1"/>
</dbReference>
<keyword evidence="5" id="KW-1185">Reference proteome</keyword>
<name>A0A2G8JD00_STIJA</name>
<evidence type="ECO:0000256" key="3">
    <source>
        <dbReference type="PIRSR" id="PIRSR602678-1"/>
    </source>
</evidence>
<comment type="similarity">
    <text evidence="1">Belongs to the GTP cyclohydrolase I type 2/NIF3 family.</text>
</comment>
<comment type="caution">
    <text evidence="4">The sequence shown here is derived from an EMBL/GenBank/DDBJ whole genome shotgun (WGS) entry which is preliminary data.</text>
</comment>
<dbReference type="SUPFAM" id="SSF102705">
    <property type="entry name" value="NIF3 (NGG1p interacting factor 3)-like"/>
    <property type="match status" value="1"/>
</dbReference>
<dbReference type="STRING" id="307972.A0A2G8JD00"/>
<dbReference type="OrthoDB" id="3345469at2759"/>